<keyword evidence="4 6" id="KW-1133">Transmembrane helix</keyword>
<keyword evidence="2" id="KW-0813">Transport</keyword>
<evidence type="ECO:0000256" key="1">
    <source>
        <dbReference type="ARBA" id="ARBA00004141"/>
    </source>
</evidence>
<organism evidence="8">
    <name type="scientific">marine sediment metagenome</name>
    <dbReference type="NCBI Taxonomy" id="412755"/>
    <lineage>
        <taxon>unclassified sequences</taxon>
        <taxon>metagenomes</taxon>
        <taxon>ecological metagenomes</taxon>
    </lineage>
</organism>
<feature type="transmembrane region" description="Helical" evidence="6">
    <location>
        <begin position="7"/>
        <end position="25"/>
    </location>
</feature>
<dbReference type="GO" id="GO:0016020">
    <property type="term" value="C:membrane"/>
    <property type="evidence" value="ECO:0007669"/>
    <property type="project" value="UniProtKB-SubCell"/>
</dbReference>
<dbReference type="EMBL" id="BART01041082">
    <property type="protein sequence ID" value="GAH23022.1"/>
    <property type="molecule type" value="Genomic_DNA"/>
</dbReference>
<feature type="domain" description="Citrate transporter-like" evidence="7">
    <location>
        <begin position="12"/>
        <end position="69"/>
    </location>
</feature>
<feature type="transmembrane region" description="Helical" evidence="6">
    <location>
        <begin position="37"/>
        <end position="55"/>
    </location>
</feature>
<comment type="subcellular location">
    <subcellularLocation>
        <location evidence="1">Membrane</location>
        <topology evidence="1">Multi-pass membrane protein</topology>
    </subcellularLocation>
</comment>
<dbReference type="InterPro" id="IPR004680">
    <property type="entry name" value="Cit_transptr-like_dom"/>
</dbReference>
<sequence>FILETRLNLKTAFIAFLGAAFTLAMVRPDLKETFNQVEWPVLVFFVGLFIIVGGLDKTGVLRMLGHQLALLSYNPV</sequence>
<proteinExistence type="predicted"/>
<feature type="non-terminal residue" evidence="8">
    <location>
        <position position="1"/>
    </location>
</feature>
<dbReference type="GO" id="GO:0055085">
    <property type="term" value="P:transmembrane transport"/>
    <property type="evidence" value="ECO:0007669"/>
    <property type="project" value="InterPro"/>
</dbReference>
<evidence type="ECO:0000256" key="5">
    <source>
        <dbReference type="ARBA" id="ARBA00023136"/>
    </source>
</evidence>
<dbReference type="Pfam" id="PF03600">
    <property type="entry name" value="CitMHS"/>
    <property type="match status" value="1"/>
</dbReference>
<evidence type="ECO:0000259" key="7">
    <source>
        <dbReference type="Pfam" id="PF03600"/>
    </source>
</evidence>
<dbReference type="PANTHER" id="PTHR43568">
    <property type="entry name" value="P PROTEIN"/>
    <property type="match status" value="1"/>
</dbReference>
<dbReference type="InterPro" id="IPR051475">
    <property type="entry name" value="Diverse_Ion_Transporter"/>
</dbReference>
<name>X1DS95_9ZZZZ</name>
<feature type="non-terminal residue" evidence="8">
    <location>
        <position position="76"/>
    </location>
</feature>
<evidence type="ECO:0000256" key="6">
    <source>
        <dbReference type="SAM" id="Phobius"/>
    </source>
</evidence>
<protein>
    <recommendedName>
        <fullName evidence="7">Citrate transporter-like domain-containing protein</fullName>
    </recommendedName>
</protein>
<dbReference type="AlphaFoldDB" id="X1DS95"/>
<keyword evidence="5 6" id="KW-0472">Membrane</keyword>
<reference evidence="8" key="1">
    <citation type="journal article" date="2014" name="Front. Microbiol.">
        <title>High frequency of phylogenetically diverse reductive dehalogenase-homologous genes in deep subseafloor sedimentary metagenomes.</title>
        <authorList>
            <person name="Kawai M."/>
            <person name="Futagami T."/>
            <person name="Toyoda A."/>
            <person name="Takaki Y."/>
            <person name="Nishi S."/>
            <person name="Hori S."/>
            <person name="Arai W."/>
            <person name="Tsubouchi T."/>
            <person name="Morono Y."/>
            <person name="Uchiyama I."/>
            <person name="Ito T."/>
            <person name="Fujiyama A."/>
            <person name="Inagaki F."/>
            <person name="Takami H."/>
        </authorList>
    </citation>
    <scope>NUCLEOTIDE SEQUENCE</scope>
    <source>
        <strain evidence="8">Expedition CK06-06</strain>
    </source>
</reference>
<accession>X1DS95</accession>
<evidence type="ECO:0000313" key="8">
    <source>
        <dbReference type="EMBL" id="GAH23022.1"/>
    </source>
</evidence>
<evidence type="ECO:0000256" key="2">
    <source>
        <dbReference type="ARBA" id="ARBA00022448"/>
    </source>
</evidence>
<keyword evidence="3 6" id="KW-0812">Transmembrane</keyword>
<dbReference type="PANTHER" id="PTHR43568:SF1">
    <property type="entry name" value="P PROTEIN"/>
    <property type="match status" value="1"/>
</dbReference>
<evidence type="ECO:0000256" key="4">
    <source>
        <dbReference type="ARBA" id="ARBA00022989"/>
    </source>
</evidence>
<evidence type="ECO:0000256" key="3">
    <source>
        <dbReference type="ARBA" id="ARBA00022692"/>
    </source>
</evidence>
<comment type="caution">
    <text evidence="8">The sequence shown here is derived from an EMBL/GenBank/DDBJ whole genome shotgun (WGS) entry which is preliminary data.</text>
</comment>
<gene>
    <name evidence="8" type="ORF">S01H4_66375</name>
</gene>